<name>A0A445N453_9BACT</name>
<organism evidence="1">
    <name type="scientific">uncultured Desulfobacterium sp</name>
    <dbReference type="NCBI Taxonomy" id="201089"/>
    <lineage>
        <taxon>Bacteria</taxon>
        <taxon>Pseudomonadati</taxon>
        <taxon>Thermodesulfobacteriota</taxon>
        <taxon>Desulfobacteria</taxon>
        <taxon>Desulfobacterales</taxon>
        <taxon>Desulfobacteriaceae</taxon>
        <taxon>Desulfobacterium</taxon>
        <taxon>environmental samples</taxon>
    </lineage>
</organism>
<proteinExistence type="predicted"/>
<gene>
    <name evidence="1" type="ORF">PITCH_A970005</name>
</gene>
<sequence>MGIGGGVSHEVKNEKLSLFL</sequence>
<accession>A0A445N453</accession>
<dbReference type="AlphaFoldDB" id="A0A445N453"/>
<reference evidence="1" key="1">
    <citation type="submission" date="2018-01" db="EMBL/GenBank/DDBJ databases">
        <authorList>
            <person name="Regsiter A."/>
            <person name="William W."/>
        </authorList>
    </citation>
    <scope>NUCLEOTIDE SEQUENCE</scope>
    <source>
        <strain evidence="1">TRIP AH-1</strain>
    </source>
</reference>
<protein>
    <submittedName>
        <fullName evidence="1">Uncharacterized protein</fullName>
    </submittedName>
</protein>
<evidence type="ECO:0000313" key="1">
    <source>
        <dbReference type="EMBL" id="SPD76478.1"/>
    </source>
</evidence>
<dbReference type="EMBL" id="OJIN01000244">
    <property type="protein sequence ID" value="SPD76478.1"/>
    <property type="molecule type" value="Genomic_DNA"/>
</dbReference>